<evidence type="ECO:0000256" key="1">
    <source>
        <dbReference type="SAM" id="MobiDB-lite"/>
    </source>
</evidence>
<evidence type="ECO:0000313" key="2">
    <source>
        <dbReference type="EMBL" id="KWZ53695.1"/>
    </source>
</evidence>
<dbReference type="RefSeq" id="WP_060969689.1">
    <property type="nucleotide sequence ID" value="NZ_CM003772.1"/>
</dbReference>
<protein>
    <recommendedName>
        <fullName evidence="4">ATP-dependent serine protease</fullName>
    </recommendedName>
</protein>
<gene>
    <name evidence="2" type="ORF">WK57_32665</name>
</gene>
<accession>A0AA40R5U1</accession>
<reference evidence="2 3" key="1">
    <citation type="submission" date="2015-11" db="EMBL/GenBank/DDBJ databases">
        <authorList>
            <person name="Sahl J."/>
            <person name="Wagner D."/>
            <person name="Keim P."/>
        </authorList>
    </citation>
    <scope>NUCLEOTIDE SEQUENCE [LARGE SCALE GENOMIC DNA]</scope>
    <source>
        <strain evidence="2 3">MSMB1157</strain>
    </source>
</reference>
<organism evidence="2 3">
    <name type="scientific">Burkholderia ubonensis</name>
    <dbReference type="NCBI Taxonomy" id="101571"/>
    <lineage>
        <taxon>Bacteria</taxon>
        <taxon>Pseudomonadati</taxon>
        <taxon>Pseudomonadota</taxon>
        <taxon>Betaproteobacteria</taxon>
        <taxon>Burkholderiales</taxon>
        <taxon>Burkholderiaceae</taxon>
        <taxon>Burkholderia</taxon>
        <taxon>Burkholderia cepacia complex</taxon>
    </lineage>
</organism>
<feature type="region of interest" description="Disordered" evidence="1">
    <location>
        <begin position="240"/>
        <end position="297"/>
    </location>
</feature>
<proteinExistence type="predicted"/>
<feature type="compositionally biased region" description="Basic and acidic residues" evidence="1">
    <location>
        <begin position="257"/>
        <end position="268"/>
    </location>
</feature>
<dbReference type="Proteomes" id="UP000070119">
    <property type="component" value="Chromosome 2"/>
</dbReference>
<comment type="caution">
    <text evidence="2">The sequence shown here is derived from an EMBL/GenBank/DDBJ whole genome shotgun (WGS) entry which is preliminary data.</text>
</comment>
<name>A0AA40R5U1_9BURK</name>
<evidence type="ECO:0000313" key="3">
    <source>
        <dbReference type="Proteomes" id="UP000070119"/>
    </source>
</evidence>
<sequence length="297" mass="31468">MQVLLSRKVIARDTVKGALNAHARSRQAAGYRCSQCGFVAFRALEHCPVCGKWNWPFDARAGSPARPSFDSWPARIARFLHHAAIHQPRASSAPMLSLATLVLVFGGYVALDRMCQADPACRAPNLPSASAIIGDLRTPADLASPLVSLPGDPALPLLPLELPAYPFHALDEEQLAADSAVGPSVDQPADRTIASAAPAGVRHANAARAPGTMVAARPCKAHAAPGCARAHAAPIRTAELRNRPSVTHPAPPMIRPVDARPEPARPEPARPAPAHPEPARQQQASNGMHATRLYHGH</sequence>
<dbReference type="EMBL" id="LNJU01000005">
    <property type="protein sequence ID" value="KWZ53695.1"/>
    <property type="molecule type" value="Genomic_DNA"/>
</dbReference>
<dbReference type="AlphaFoldDB" id="A0AA40R5U1"/>
<evidence type="ECO:0008006" key="4">
    <source>
        <dbReference type="Google" id="ProtNLM"/>
    </source>
</evidence>